<evidence type="ECO:0000256" key="4">
    <source>
        <dbReference type="ARBA" id="ARBA00008276"/>
    </source>
</evidence>
<dbReference type="PANTHER" id="PTHR11136:SF0">
    <property type="entry name" value="DIHYDROFOLATE SYNTHETASE-RELATED"/>
    <property type="match status" value="1"/>
</dbReference>
<keyword evidence="11 21" id="KW-0067">ATP-binding</keyword>
<evidence type="ECO:0000256" key="17">
    <source>
        <dbReference type="ARBA" id="ARBA00047493"/>
    </source>
</evidence>
<comment type="similarity">
    <text evidence="4 21">Belongs to the folylpolyglutamate synthase family.</text>
</comment>
<dbReference type="NCBIfam" id="TIGR01499">
    <property type="entry name" value="folC"/>
    <property type="match status" value="1"/>
</dbReference>
<evidence type="ECO:0000256" key="21">
    <source>
        <dbReference type="PIRNR" id="PIRNR001563"/>
    </source>
</evidence>
<keyword evidence="12" id="KW-0460">Magnesium</keyword>
<comment type="catalytic activity">
    <reaction evidence="18">
        <text>10-formyltetrahydrofolyl-(gamma-L-Glu)(n) + L-glutamate + ATP = 10-formyltetrahydrofolyl-(gamma-L-Glu)(n+1) + ADP + phosphate + H(+)</text>
        <dbReference type="Rhea" id="RHEA:51904"/>
        <dbReference type="Rhea" id="RHEA-COMP:13088"/>
        <dbReference type="Rhea" id="RHEA-COMP:14300"/>
        <dbReference type="ChEBI" id="CHEBI:15378"/>
        <dbReference type="ChEBI" id="CHEBI:29985"/>
        <dbReference type="ChEBI" id="CHEBI:30616"/>
        <dbReference type="ChEBI" id="CHEBI:43474"/>
        <dbReference type="ChEBI" id="CHEBI:134413"/>
        <dbReference type="ChEBI" id="CHEBI:456216"/>
        <dbReference type="EC" id="6.3.2.17"/>
    </reaction>
</comment>
<dbReference type="EC" id="6.3.2.17" evidence="6"/>
<gene>
    <name evidence="24" type="primary">folC</name>
    <name evidence="24" type="ORF">V3391_00325</name>
</gene>
<feature type="domain" description="Mur ligase central" evidence="23">
    <location>
        <begin position="48"/>
        <end position="190"/>
    </location>
</feature>
<dbReference type="GO" id="GO:0004326">
    <property type="term" value="F:tetrahydrofolylpolyglutamate synthase activity"/>
    <property type="evidence" value="ECO:0007669"/>
    <property type="project" value="UniProtKB-EC"/>
</dbReference>
<dbReference type="Pfam" id="PF08245">
    <property type="entry name" value="Mur_ligase_M"/>
    <property type="match status" value="1"/>
</dbReference>
<dbReference type="Gene3D" id="3.90.190.20">
    <property type="entry name" value="Mur ligase, C-terminal domain"/>
    <property type="match status" value="1"/>
</dbReference>
<keyword evidence="13" id="KW-0289">Folate biosynthesis</keyword>
<accession>A0ABU7WA89</accession>
<dbReference type="Pfam" id="PF02875">
    <property type="entry name" value="Mur_ligase_C"/>
    <property type="match status" value="1"/>
</dbReference>
<evidence type="ECO:0000313" key="24">
    <source>
        <dbReference type="EMBL" id="MEF3080662.1"/>
    </source>
</evidence>
<evidence type="ECO:0000256" key="20">
    <source>
        <dbReference type="ARBA" id="ARBA00049161"/>
    </source>
</evidence>
<dbReference type="RefSeq" id="WP_332076429.1">
    <property type="nucleotide sequence ID" value="NZ_JAZHBM010000001.1"/>
</dbReference>
<evidence type="ECO:0000259" key="23">
    <source>
        <dbReference type="Pfam" id="PF08245"/>
    </source>
</evidence>
<dbReference type="SUPFAM" id="SSF53623">
    <property type="entry name" value="MurD-like peptide ligases, catalytic domain"/>
    <property type="match status" value="1"/>
</dbReference>
<evidence type="ECO:0000256" key="14">
    <source>
        <dbReference type="ARBA" id="ARBA00030048"/>
    </source>
</evidence>
<evidence type="ECO:0000256" key="12">
    <source>
        <dbReference type="ARBA" id="ARBA00022842"/>
    </source>
</evidence>
<evidence type="ECO:0000256" key="9">
    <source>
        <dbReference type="ARBA" id="ARBA00022723"/>
    </source>
</evidence>
<evidence type="ECO:0000256" key="10">
    <source>
        <dbReference type="ARBA" id="ARBA00022741"/>
    </source>
</evidence>
<keyword evidence="25" id="KW-1185">Reference proteome</keyword>
<evidence type="ECO:0000256" key="13">
    <source>
        <dbReference type="ARBA" id="ARBA00022909"/>
    </source>
</evidence>
<protein>
    <recommendedName>
        <fullName evidence="7">Dihydrofolate synthase/folylpolyglutamate synthase</fullName>
        <ecNumber evidence="5">6.3.2.12</ecNumber>
        <ecNumber evidence="6">6.3.2.17</ecNumber>
    </recommendedName>
    <alternativeName>
        <fullName evidence="16">Folylpoly-gamma-glutamate synthetase-dihydrofolate synthetase</fullName>
    </alternativeName>
    <alternativeName>
        <fullName evidence="14">Folylpolyglutamate synthetase</fullName>
    </alternativeName>
    <alternativeName>
        <fullName evidence="15">Tetrahydrofolylpolyglutamate synthase</fullName>
    </alternativeName>
</protein>
<comment type="pathway">
    <text evidence="3">Cofactor biosynthesis; tetrahydrofolylpolyglutamate biosynthesis.</text>
</comment>
<dbReference type="InterPro" id="IPR036565">
    <property type="entry name" value="Mur-like_cat_sf"/>
</dbReference>
<reference evidence="24 25" key="1">
    <citation type="submission" date="2024-01" db="EMBL/GenBank/DDBJ databases">
        <title>Novel species of the genus Luteimonas isolated from rivers.</title>
        <authorList>
            <person name="Lu H."/>
        </authorList>
    </citation>
    <scope>NUCLEOTIDE SEQUENCE [LARGE SCALE GENOMIC DNA]</scope>
    <source>
        <strain evidence="24 25">SMYT11W</strain>
    </source>
</reference>
<evidence type="ECO:0000256" key="15">
    <source>
        <dbReference type="ARBA" id="ARBA00030592"/>
    </source>
</evidence>
<keyword evidence="9" id="KW-0479">Metal-binding</keyword>
<evidence type="ECO:0000256" key="16">
    <source>
        <dbReference type="ARBA" id="ARBA00032510"/>
    </source>
</evidence>
<evidence type="ECO:0000256" key="11">
    <source>
        <dbReference type="ARBA" id="ARBA00022840"/>
    </source>
</evidence>
<dbReference type="InterPro" id="IPR036615">
    <property type="entry name" value="Mur_ligase_C_dom_sf"/>
</dbReference>
<evidence type="ECO:0000256" key="6">
    <source>
        <dbReference type="ARBA" id="ARBA00013025"/>
    </source>
</evidence>
<evidence type="ECO:0000256" key="1">
    <source>
        <dbReference type="ARBA" id="ARBA00002714"/>
    </source>
</evidence>
<dbReference type="GO" id="GO:0008841">
    <property type="term" value="F:dihydrofolate synthase activity"/>
    <property type="evidence" value="ECO:0007669"/>
    <property type="project" value="UniProtKB-EC"/>
</dbReference>
<evidence type="ECO:0000256" key="18">
    <source>
        <dbReference type="ARBA" id="ARBA00047808"/>
    </source>
</evidence>
<organism evidence="24 25">
    <name type="scientific">Luteimonas flava</name>
    <dbReference type="NCBI Taxonomy" id="3115822"/>
    <lineage>
        <taxon>Bacteria</taxon>
        <taxon>Pseudomonadati</taxon>
        <taxon>Pseudomonadota</taxon>
        <taxon>Gammaproteobacteria</taxon>
        <taxon>Lysobacterales</taxon>
        <taxon>Lysobacteraceae</taxon>
        <taxon>Luteimonas</taxon>
    </lineage>
</organism>
<evidence type="ECO:0000256" key="7">
    <source>
        <dbReference type="ARBA" id="ARBA00019357"/>
    </source>
</evidence>
<dbReference type="InterPro" id="IPR004101">
    <property type="entry name" value="Mur_ligase_C"/>
</dbReference>
<keyword evidence="8 21" id="KW-0436">Ligase</keyword>
<evidence type="ECO:0000256" key="2">
    <source>
        <dbReference type="ARBA" id="ARBA00004799"/>
    </source>
</evidence>
<comment type="catalytic activity">
    <reaction evidence="17">
        <text>(6S)-5,6,7,8-tetrahydrofolyl-(gamma-L-Glu)(n) + L-glutamate + ATP = (6S)-5,6,7,8-tetrahydrofolyl-(gamma-L-Glu)(n+1) + ADP + phosphate + H(+)</text>
        <dbReference type="Rhea" id="RHEA:10580"/>
        <dbReference type="Rhea" id="RHEA-COMP:14738"/>
        <dbReference type="Rhea" id="RHEA-COMP:14740"/>
        <dbReference type="ChEBI" id="CHEBI:15378"/>
        <dbReference type="ChEBI" id="CHEBI:29985"/>
        <dbReference type="ChEBI" id="CHEBI:30616"/>
        <dbReference type="ChEBI" id="CHEBI:43474"/>
        <dbReference type="ChEBI" id="CHEBI:141005"/>
        <dbReference type="ChEBI" id="CHEBI:456216"/>
        <dbReference type="EC" id="6.3.2.17"/>
    </reaction>
</comment>
<comment type="function">
    <text evidence="1">Functions in two distinct reactions of the de novo folate biosynthetic pathway. Catalyzes the addition of a glutamate residue to dihydropteroate (7,8-dihydropteroate or H2Pte) to form dihydrofolate (7,8-dihydrofolate monoglutamate or H2Pte-Glu). Also catalyzes successive additions of L-glutamate to tetrahydrofolate or 10-formyltetrahydrofolate or 5,10-methylenetetrahydrofolate, leading to folylpolyglutamate derivatives.</text>
</comment>
<comment type="catalytic activity">
    <reaction evidence="19">
        <text>(6R)-5,10-methylenetetrahydrofolyl-(gamma-L-Glu)(n) + L-glutamate + ATP = (6R)-5,10-methylenetetrahydrofolyl-(gamma-L-Glu)(n+1) + ADP + phosphate + H(+)</text>
        <dbReference type="Rhea" id="RHEA:51912"/>
        <dbReference type="Rhea" id="RHEA-COMP:13257"/>
        <dbReference type="Rhea" id="RHEA-COMP:13258"/>
        <dbReference type="ChEBI" id="CHEBI:15378"/>
        <dbReference type="ChEBI" id="CHEBI:29985"/>
        <dbReference type="ChEBI" id="CHEBI:30616"/>
        <dbReference type="ChEBI" id="CHEBI:43474"/>
        <dbReference type="ChEBI" id="CHEBI:136572"/>
        <dbReference type="ChEBI" id="CHEBI:456216"/>
        <dbReference type="EC" id="6.3.2.17"/>
    </reaction>
</comment>
<evidence type="ECO:0000256" key="3">
    <source>
        <dbReference type="ARBA" id="ARBA00005150"/>
    </source>
</evidence>
<evidence type="ECO:0000259" key="22">
    <source>
        <dbReference type="Pfam" id="PF02875"/>
    </source>
</evidence>
<comment type="pathway">
    <text evidence="2">Cofactor biosynthesis; tetrahydrofolate biosynthesis; 7,8-dihydrofolate from 2-amino-4-hydroxy-6-hydroxymethyl-7,8-dihydropteridine diphosphate and 4-aminobenzoate: step 2/2.</text>
</comment>
<evidence type="ECO:0000313" key="25">
    <source>
        <dbReference type="Proteomes" id="UP001358324"/>
    </source>
</evidence>
<proteinExistence type="inferred from homology"/>
<dbReference type="SUPFAM" id="SSF53244">
    <property type="entry name" value="MurD-like peptide ligases, peptide-binding domain"/>
    <property type="match status" value="1"/>
</dbReference>
<keyword evidence="10 21" id="KW-0547">Nucleotide-binding</keyword>
<evidence type="ECO:0000256" key="8">
    <source>
        <dbReference type="ARBA" id="ARBA00022598"/>
    </source>
</evidence>
<evidence type="ECO:0000256" key="5">
    <source>
        <dbReference type="ARBA" id="ARBA00013023"/>
    </source>
</evidence>
<feature type="domain" description="Mur ligase C-terminal" evidence="22">
    <location>
        <begin position="286"/>
        <end position="409"/>
    </location>
</feature>
<dbReference type="PIRSF" id="PIRSF001563">
    <property type="entry name" value="Folylpolyglu_synth"/>
    <property type="match status" value="1"/>
</dbReference>
<dbReference type="InterPro" id="IPR013221">
    <property type="entry name" value="Mur_ligase_cen"/>
</dbReference>
<evidence type="ECO:0000256" key="19">
    <source>
        <dbReference type="ARBA" id="ARBA00049035"/>
    </source>
</evidence>
<dbReference type="NCBIfam" id="NF008101">
    <property type="entry name" value="PRK10846.1"/>
    <property type="match status" value="1"/>
</dbReference>
<dbReference type="Proteomes" id="UP001358324">
    <property type="component" value="Unassembled WGS sequence"/>
</dbReference>
<dbReference type="PANTHER" id="PTHR11136">
    <property type="entry name" value="FOLYLPOLYGLUTAMATE SYNTHASE-RELATED"/>
    <property type="match status" value="1"/>
</dbReference>
<name>A0ABU7WA89_9GAMM</name>
<dbReference type="EC" id="6.3.2.12" evidence="5"/>
<dbReference type="InterPro" id="IPR001645">
    <property type="entry name" value="Folylpolyglutamate_synth"/>
</dbReference>
<comment type="caution">
    <text evidence="24">The sequence shown here is derived from an EMBL/GenBank/DDBJ whole genome shotgun (WGS) entry which is preliminary data.</text>
</comment>
<dbReference type="EMBL" id="JAZHBM010000001">
    <property type="protein sequence ID" value="MEF3080662.1"/>
    <property type="molecule type" value="Genomic_DNA"/>
</dbReference>
<comment type="catalytic activity">
    <reaction evidence="20">
        <text>7,8-dihydropteroate + L-glutamate + ATP = 7,8-dihydrofolate + ADP + phosphate + H(+)</text>
        <dbReference type="Rhea" id="RHEA:23584"/>
        <dbReference type="ChEBI" id="CHEBI:15378"/>
        <dbReference type="ChEBI" id="CHEBI:17839"/>
        <dbReference type="ChEBI" id="CHEBI:29985"/>
        <dbReference type="ChEBI" id="CHEBI:30616"/>
        <dbReference type="ChEBI" id="CHEBI:43474"/>
        <dbReference type="ChEBI" id="CHEBI:57451"/>
        <dbReference type="ChEBI" id="CHEBI:456216"/>
        <dbReference type="EC" id="6.3.2.12"/>
    </reaction>
</comment>
<dbReference type="Gene3D" id="3.40.1190.10">
    <property type="entry name" value="Mur-like, catalytic domain"/>
    <property type="match status" value="1"/>
</dbReference>
<sequence>MSESRSLADWLSAIEARHPTEIEMGLDRVGAVYARMDCGRPATQVITIAGTNGKGSTVAFVESIARAAGWRVGAYTSPHLLAYNERVRIDGADVDDAALVEAFEAVEAARGDTPLTYFETGTLAALWLFARAELDLAVLEVGLGGRLDAVNIVEPDVAVITTVGLDHQDWLGDDVETIGLEKAGIARAWKPLIVGDTDPPASVLRHAYRIGAVAVRGGSDFLYAPTDAGTWIWREVGFEVELPMPTLAAPVQLRNAAVAIAAIRALDRDLDDAALATGIAGATVAGRLQRFEQDGVEIVVDVAHNPQAAQALADWLIAGPAAGRTVAVYAALADKDAAGVARALAPSIAHWHLAGSTLAGARGQDAATLRARLSDVLGDAVTTHVDVVAALAPALDEAAPGDRILVFGTFHAAAAALQVLQGRR</sequence>